<keyword evidence="5" id="KW-1185">Reference proteome</keyword>
<name>A0A672GI82_SALFA</name>
<proteinExistence type="inferred from homology"/>
<feature type="compositionally biased region" description="Low complexity" evidence="3">
    <location>
        <begin position="59"/>
        <end position="68"/>
    </location>
</feature>
<dbReference type="Pfam" id="PF13879">
    <property type="entry name" value="Hmw_CFAP97"/>
    <property type="match status" value="1"/>
</dbReference>
<feature type="compositionally biased region" description="Basic and acidic residues" evidence="3">
    <location>
        <begin position="30"/>
        <end position="41"/>
    </location>
</feature>
<feature type="compositionally biased region" description="Low complexity" evidence="3">
    <location>
        <begin position="175"/>
        <end position="188"/>
    </location>
</feature>
<reference evidence="4" key="2">
    <citation type="submission" date="2025-08" db="UniProtKB">
        <authorList>
            <consortium name="Ensembl"/>
        </authorList>
    </citation>
    <scope>IDENTIFICATION</scope>
</reference>
<dbReference type="Proteomes" id="UP000472267">
    <property type="component" value="Chromosome 6"/>
</dbReference>
<dbReference type="GO" id="GO:0007283">
    <property type="term" value="P:spermatogenesis"/>
    <property type="evidence" value="ECO:0007669"/>
    <property type="project" value="TreeGrafter"/>
</dbReference>
<organism evidence="4 5">
    <name type="scientific">Salarias fasciatus</name>
    <name type="common">Jewelled blenny</name>
    <name type="synonym">Blennius fasciatus</name>
    <dbReference type="NCBI Taxonomy" id="181472"/>
    <lineage>
        <taxon>Eukaryota</taxon>
        <taxon>Metazoa</taxon>
        <taxon>Chordata</taxon>
        <taxon>Craniata</taxon>
        <taxon>Vertebrata</taxon>
        <taxon>Euteleostomi</taxon>
        <taxon>Actinopterygii</taxon>
        <taxon>Neopterygii</taxon>
        <taxon>Teleostei</taxon>
        <taxon>Neoteleostei</taxon>
        <taxon>Acanthomorphata</taxon>
        <taxon>Ovalentaria</taxon>
        <taxon>Blenniimorphae</taxon>
        <taxon>Blenniiformes</taxon>
        <taxon>Blennioidei</taxon>
        <taxon>Blenniidae</taxon>
        <taxon>Salariinae</taxon>
        <taxon>Salarias</taxon>
    </lineage>
</organism>
<dbReference type="Ensembl" id="ENSSFAT00005019229.1">
    <property type="protein sequence ID" value="ENSSFAP00005018498.1"/>
    <property type="gene ID" value="ENSSFAG00005009752.1"/>
</dbReference>
<evidence type="ECO:0000256" key="2">
    <source>
        <dbReference type="ARBA" id="ARBA00021424"/>
    </source>
</evidence>
<comment type="similarity">
    <text evidence="1">Belongs to the CFAP97 family.</text>
</comment>
<dbReference type="PANTHER" id="PTHR23035:SF1">
    <property type="entry name" value="CILIA- AND FLAGELLA-ASSOCIATED PROTEIN 97"/>
    <property type="match status" value="1"/>
</dbReference>
<evidence type="ECO:0000313" key="5">
    <source>
        <dbReference type="Proteomes" id="UP000472267"/>
    </source>
</evidence>
<feature type="compositionally biased region" description="Polar residues" evidence="3">
    <location>
        <begin position="231"/>
        <end position="241"/>
    </location>
</feature>
<dbReference type="InterPro" id="IPR029488">
    <property type="entry name" value="Hmw/CFAP97"/>
</dbReference>
<dbReference type="OMA" id="HHRIARE"/>
<dbReference type="AlphaFoldDB" id="A0A672GI82"/>
<reference evidence="4" key="1">
    <citation type="submission" date="2019-06" db="EMBL/GenBank/DDBJ databases">
        <authorList>
            <consortium name="Wellcome Sanger Institute Data Sharing"/>
        </authorList>
    </citation>
    <scope>NUCLEOTIDE SEQUENCE [LARGE SCALE GENOMIC DNA]</scope>
</reference>
<protein>
    <recommendedName>
        <fullName evidence="2">Cilia- and flagella-associated protein 97</fullName>
    </recommendedName>
</protein>
<feature type="compositionally biased region" description="Polar residues" evidence="3">
    <location>
        <begin position="94"/>
        <end position="103"/>
    </location>
</feature>
<evidence type="ECO:0000313" key="4">
    <source>
        <dbReference type="Ensembl" id="ENSSFAP00005018498.1"/>
    </source>
</evidence>
<accession>A0A672GI82</accession>
<feature type="compositionally biased region" description="Polar residues" evidence="3">
    <location>
        <begin position="164"/>
        <end position="174"/>
    </location>
</feature>
<sequence length="420" mass="47007">MFNPSELEGEVDHAFFDSDCDSSSVHRRKKVEEGLKAEKENPASPEKPNVNGKHLNGVENNINNNTSSRARRRESSRRPSGSSTSCTSHEVSTDSSDGENNLNAHHERPKGSLLALLAETRDVEDNDVSSKSRNETEEETRTFNESSKRRTKHSTRKRARCRHTQSPLPSSTENSADADLDSSCSSTSRKASLCPEVRRTRVGSAVSQQAPTTPTDESDYTVTDVSPLPSPHSSPRQSLDPNQGEAEETQLYCNKCPFHQTGSFSLESELRDKLVIHYPGGRNRKNYSFTNDEVRRIDRENQRLLRELSRLSPGPRSGSAMTKKSHVAPTSPLVRLSHSALNRQRDQQRIERENLAFLKRLESVKPTPGLRRSEQLADYQRHASYLGAPLYPVCTSTSRKESTTPAPRKKKMSAARPAWC</sequence>
<evidence type="ECO:0000256" key="3">
    <source>
        <dbReference type="SAM" id="MobiDB-lite"/>
    </source>
</evidence>
<reference evidence="4" key="3">
    <citation type="submission" date="2025-09" db="UniProtKB">
        <authorList>
            <consortium name="Ensembl"/>
        </authorList>
    </citation>
    <scope>IDENTIFICATION</scope>
</reference>
<dbReference type="InParanoid" id="A0A672GI82"/>
<feature type="compositionally biased region" description="Polar residues" evidence="3">
    <location>
        <begin position="205"/>
        <end position="224"/>
    </location>
</feature>
<feature type="compositionally biased region" description="Low complexity" evidence="3">
    <location>
        <begin position="78"/>
        <end position="90"/>
    </location>
</feature>
<gene>
    <name evidence="4" type="primary">LOC115390037</name>
</gene>
<feature type="compositionally biased region" description="Basic and acidic residues" evidence="3">
    <location>
        <begin position="119"/>
        <end position="148"/>
    </location>
</feature>
<feature type="region of interest" description="Disordered" evidence="3">
    <location>
        <begin position="1"/>
        <end position="247"/>
    </location>
</feature>
<dbReference type="InterPro" id="IPR038791">
    <property type="entry name" value="Cfap97/Hemingway"/>
</dbReference>
<feature type="compositionally biased region" description="Basic residues" evidence="3">
    <location>
        <begin position="149"/>
        <end position="163"/>
    </location>
</feature>
<evidence type="ECO:0000256" key="1">
    <source>
        <dbReference type="ARBA" id="ARBA00008315"/>
    </source>
</evidence>
<dbReference type="PANTHER" id="PTHR23035">
    <property type="entry name" value="CILIA- AND FLAGELLA-ASSOCIATED PROTEIN 97-RELATED"/>
    <property type="match status" value="1"/>
</dbReference>
<feature type="region of interest" description="Disordered" evidence="3">
    <location>
        <begin position="395"/>
        <end position="420"/>
    </location>
</feature>